<protein>
    <submittedName>
        <fullName evidence="2">Filamentous hemagglutinin N-terminal domain-containing protein</fullName>
    </submittedName>
</protein>
<sequence length="753" mass="79016">MLPTNFASCEFKVSTTIVVTLGFFLHCNDVRSQVISDQTANTQVKVIDNTAHIIGGTQAGDNLFHSFKQFSLETNGIASFDHSADINNIFTRITGGNISEIDGLIRTQNDANLFLINPAGIIFGANAQLDVGGSFIATTAEKTIFEDGQEFSAVAPTEPPILTISSPIGLQYGVNGEIAVLPNANRGGNNPTAGLSVKSGNTLALLGGDITINRNNLNAIASNVEISSVRSGKIDLLQNDRDWQFGYDRALEYGRIDFDNRALIDSSGVVNFRGKTINFTASSGIRNFTDLSGNGGIIKLEATESVNLDSSFLFTQVGQLGSNLEQAIAGMGGDIFIEAVNISLANGSIISAGTLSEGAGGNITLEALETIELSSILDRNPSIVSTSTQGMGDGGQIEVNAGKLIIGDGSQIQALAGGGAGGTITVNATESIDISGTGILRSQDRSGNLTETLLNSGFAASSGIENLPLEQQPPGESGSLIMNTPDLTIEDSARISVSNYGLANAGDIKLNIGSLSLDTAGEIIANTASGEGGSINIVAENAITLENNSSVSTTAEQDGNGGNIFIEADNLLLLESDRLSADAQQGSGGNISIDTQGFFIDPNSTITASSAVETQEGTIKIITLDLNSRLFMGFEEYSPLVAEDYIRTGCGAGEDLAKNSFRNIGRGGIPYNPTQEMANLDTLKDFGKANKSSKSFPTKIKNTFEHSPSSDRSIISEANAWKVNSQGKIELVAQQNINTFNYLSNYLSVCRTN</sequence>
<dbReference type="InterPro" id="IPR012334">
    <property type="entry name" value="Pectin_lyas_fold"/>
</dbReference>
<reference evidence="2" key="1">
    <citation type="journal article" date="2021" name="Antonie Van Leeuwenhoek">
        <title>Draft genome and description of Waterburya agarophytonicola gen. nov. sp. nov. (Pleurocapsales, Cyanobacteria): a seaweed symbiont.</title>
        <authorList>
            <person name="Bonthond G."/>
            <person name="Shalygin S."/>
            <person name="Bayer T."/>
            <person name="Weinberger F."/>
        </authorList>
    </citation>
    <scope>NUCLEOTIDE SEQUENCE</scope>
    <source>
        <strain evidence="2">KI4</strain>
    </source>
</reference>
<proteinExistence type="predicted"/>
<accession>A0A964BU42</accession>
<dbReference type="SMART" id="SM00912">
    <property type="entry name" value="Haemagg_act"/>
    <property type="match status" value="1"/>
</dbReference>
<dbReference type="SUPFAM" id="SSF51126">
    <property type="entry name" value="Pectin lyase-like"/>
    <property type="match status" value="2"/>
</dbReference>
<evidence type="ECO:0000313" key="3">
    <source>
        <dbReference type="Proteomes" id="UP000729733"/>
    </source>
</evidence>
<dbReference type="RefSeq" id="WP_229641284.1">
    <property type="nucleotide sequence ID" value="NZ_JADWDC010000037.1"/>
</dbReference>
<evidence type="ECO:0000313" key="2">
    <source>
        <dbReference type="EMBL" id="MCC0178217.1"/>
    </source>
</evidence>
<feature type="domain" description="Filamentous haemagglutinin FhaB/tRNA nuclease CdiA-like TPS" evidence="1">
    <location>
        <begin position="35"/>
        <end position="146"/>
    </location>
</feature>
<dbReference type="AlphaFoldDB" id="A0A964BU42"/>
<dbReference type="Proteomes" id="UP000729733">
    <property type="component" value="Unassembled WGS sequence"/>
</dbReference>
<keyword evidence="3" id="KW-1185">Reference proteome</keyword>
<dbReference type="InterPro" id="IPR008638">
    <property type="entry name" value="FhaB/CdiA-like_TPS"/>
</dbReference>
<evidence type="ECO:0000259" key="1">
    <source>
        <dbReference type="SMART" id="SM00912"/>
    </source>
</evidence>
<dbReference type="InterPro" id="IPR011050">
    <property type="entry name" value="Pectin_lyase_fold/virulence"/>
</dbReference>
<gene>
    <name evidence="2" type="ORF">I4641_14640</name>
</gene>
<dbReference type="Pfam" id="PF05860">
    <property type="entry name" value="TPS"/>
    <property type="match status" value="1"/>
</dbReference>
<comment type="caution">
    <text evidence="2">The sequence shown here is derived from an EMBL/GenBank/DDBJ whole genome shotgun (WGS) entry which is preliminary data.</text>
</comment>
<dbReference type="Gene3D" id="2.160.20.10">
    <property type="entry name" value="Single-stranded right-handed beta-helix, Pectin lyase-like"/>
    <property type="match status" value="2"/>
</dbReference>
<dbReference type="NCBIfam" id="TIGR01901">
    <property type="entry name" value="adhes_NPXG"/>
    <property type="match status" value="1"/>
</dbReference>
<organism evidence="2 3">
    <name type="scientific">Waterburya agarophytonicola KI4</name>
    <dbReference type="NCBI Taxonomy" id="2874699"/>
    <lineage>
        <taxon>Bacteria</taxon>
        <taxon>Bacillati</taxon>
        <taxon>Cyanobacteriota</taxon>
        <taxon>Cyanophyceae</taxon>
        <taxon>Pleurocapsales</taxon>
        <taxon>Hyellaceae</taxon>
        <taxon>Waterburya</taxon>
        <taxon>Waterburya agarophytonicola</taxon>
    </lineage>
</organism>
<dbReference type="EMBL" id="JADWDC010000037">
    <property type="protein sequence ID" value="MCC0178217.1"/>
    <property type="molecule type" value="Genomic_DNA"/>
</dbReference>
<name>A0A964BU42_9CYAN</name>